<proteinExistence type="predicted"/>
<dbReference type="OrthoDB" id="10446200at2759"/>
<dbReference type="RefSeq" id="XP_031025476.1">
    <property type="nucleotide sequence ID" value="XM_031168507.1"/>
</dbReference>
<evidence type="ECO:0000313" key="2">
    <source>
        <dbReference type="EMBL" id="TPX34838.1"/>
    </source>
</evidence>
<evidence type="ECO:0000313" key="3">
    <source>
        <dbReference type="Proteomes" id="UP000319731"/>
    </source>
</evidence>
<dbReference type="AlphaFoldDB" id="A0A507C665"/>
<dbReference type="EMBL" id="QEAO01000011">
    <property type="protein sequence ID" value="TPX34838.1"/>
    <property type="molecule type" value="Genomic_DNA"/>
</dbReference>
<evidence type="ECO:0000256" key="1">
    <source>
        <dbReference type="SAM" id="MobiDB-lite"/>
    </source>
</evidence>
<comment type="caution">
    <text evidence="2">The sequence shown here is derived from an EMBL/GenBank/DDBJ whole genome shotgun (WGS) entry which is preliminary data.</text>
</comment>
<sequence length="252" mass="29299">MFSLYGSLHERYLSNLNRDDKKWINPSVHGVLCIQGNSPTRTSFDSSDSINGTPEAIDTPQEESRAIPSLAGLSLQSSYASNIGEETRNDVRQLDTQIRNLASERYNNGHESTRLASMTTYDTLNRDHLLTHRGNIPHVHDREIRFGIRNDNFGHARLPRDATWAVPSETNLEELRRQEKRLLIELWAQQWESCRPPQTKWYEMASSQFSDELRRNRSMLCDPVYRQRESETRSKILDMHRTLQAETNLFPQ</sequence>
<keyword evidence="3" id="KW-1185">Reference proteome</keyword>
<dbReference type="Proteomes" id="UP000319731">
    <property type="component" value="Unassembled WGS sequence"/>
</dbReference>
<reference evidence="2 3" key="1">
    <citation type="journal article" date="2019" name="Sci. Rep.">
        <title>Comparative genomics of chytrid fungi reveal insights into the obligate biotrophic and pathogenic lifestyle of Synchytrium endobioticum.</title>
        <authorList>
            <person name="van de Vossenberg B.T.L.H."/>
            <person name="Warris S."/>
            <person name="Nguyen H.D.T."/>
            <person name="van Gent-Pelzer M.P.E."/>
            <person name="Joly D.L."/>
            <person name="van de Geest H.C."/>
            <person name="Bonants P.J.M."/>
            <person name="Smith D.S."/>
            <person name="Levesque C.A."/>
            <person name="van der Lee T.A.J."/>
        </authorList>
    </citation>
    <scope>NUCLEOTIDE SEQUENCE [LARGE SCALE GENOMIC DNA]</scope>
    <source>
        <strain evidence="2 3">JEL517</strain>
    </source>
</reference>
<feature type="region of interest" description="Disordered" evidence="1">
    <location>
        <begin position="40"/>
        <end position="63"/>
    </location>
</feature>
<feature type="compositionally biased region" description="Polar residues" evidence="1">
    <location>
        <begin position="40"/>
        <end position="52"/>
    </location>
</feature>
<gene>
    <name evidence="2" type="ORF">SmJEL517_g02579</name>
</gene>
<name>A0A507C665_9FUNG</name>
<protein>
    <submittedName>
        <fullName evidence="2">Uncharacterized protein</fullName>
    </submittedName>
</protein>
<organism evidence="2 3">
    <name type="scientific">Synchytrium microbalum</name>
    <dbReference type="NCBI Taxonomy" id="1806994"/>
    <lineage>
        <taxon>Eukaryota</taxon>
        <taxon>Fungi</taxon>
        <taxon>Fungi incertae sedis</taxon>
        <taxon>Chytridiomycota</taxon>
        <taxon>Chytridiomycota incertae sedis</taxon>
        <taxon>Chytridiomycetes</taxon>
        <taxon>Synchytriales</taxon>
        <taxon>Synchytriaceae</taxon>
        <taxon>Synchytrium</taxon>
    </lineage>
</organism>
<accession>A0A507C665</accession>
<dbReference type="GeneID" id="42003804"/>